<comment type="caution">
    <text evidence="3">The sequence shown here is derived from an EMBL/GenBank/DDBJ whole genome shotgun (WGS) entry which is preliminary data.</text>
</comment>
<dbReference type="InterPro" id="IPR000182">
    <property type="entry name" value="GNAT_dom"/>
</dbReference>
<accession>A0A927MVG7</accession>
<keyword evidence="4" id="KW-1185">Reference proteome</keyword>
<dbReference type="GO" id="GO:0016747">
    <property type="term" value="F:acyltransferase activity, transferring groups other than amino-acyl groups"/>
    <property type="evidence" value="ECO:0007669"/>
    <property type="project" value="InterPro"/>
</dbReference>
<dbReference type="EMBL" id="JADBEM010000001">
    <property type="protein sequence ID" value="MBE1607640.1"/>
    <property type="molecule type" value="Genomic_DNA"/>
</dbReference>
<gene>
    <name evidence="3" type="ORF">HEB94_004488</name>
</gene>
<dbReference type="CDD" id="cd04301">
    <property type="entry name" value="NAT_SF"/>
    <property type="match status" value="1"/>
</dbReference>
<protein>
    <submittedName>
        <fullName evidence="3">GNAT superfamily N-acetyltransferase</fullName>
    </submittedName>
</protein>
<evidence type="ECO:0000313" key="4">
    <source>
        <dbReference type="Proteomes" id="UP000638648"/>
    </source>
</evidence>
<feature type="domain" description="N-acetyltransferase" evidence="2">
    <location>
        <begin position="25"/>
        <end position="175"/>
    </location>
</feature>
<sequence>MDETTTYLEMTAPSDLRPSRPVPAVTVEPTEPGSPLIVPVQVRIGEPYAWPSVFRTAQEWAERLADPLRQYWLIRYDSELAGALDVLRRPEGEVEITTFGLVPEYVGRGVGGYALTVAVREAWNVEPLGADTVRRVWLHTSSLDHPNALGNYQRRGFRAYRRVTGPSARPPVTPPAH</sequence>
<dbReference type="SUPFAM" id="SSF55729">
    <property type="entry name" value="Acyl-CoA N-acyltransferases (Nat)"/>
    <property type="match status" value="1"/>
</dbReference>
<dbReference type="Gene3D" id="3.40.630.30">
    <property type="match status" value="1"/>
</dbReference>
<feature type="region of interest" description="Disordered" evidence="1">
    <location>
        <begin position="1"/>
        <end position="22"/>
    </location>
</feature>
<evidence type="ECO:0000256" key="1">
    <source>
        <dbReference type="SAM" id="MobiDB-lite"/>
    </source>
</evidence>
<dbReference type="AlphaFoldDB" id="A0A927MVG7"/>
<dbReference type="InterPro" id="IPR016181">
    <property type="entry name" value="Acyl_CoA_acyltransferase"/>
</dbReference>
<evidence type="ECO:0000259" key="2">
    <source>
        <dbReference type="PROSITE" id="PS51186"/>
    </source>
</evidence>
<dbReference type="Proteomes" id="UP000638648">
    <property type="component" value="Unassembled WGS sequence"/>
</dbReference>
<evidence type="ECO:0000313" key="3">
    <source>
        <dbReference type="EMBL" id="MBE1607640.1"/>
    </source>
</evidence>
<organism evidence="3 4">
    <name type="scientific">Actinopolymorpha pittospori</name>
    <dbReference type="NCBI Taxonomy" id="648752"/>
    <lineage>
        <taxon>Bacteria</taxon>
        <taxon>Bacillati</taxon>
        <taxon>Actinomycetota</taxon>
        <taxon>Actinomycetes</taxon>
        <taxon>Propionibacteriales</taxon>
        <taxon>Actinopolymorphaceae</taxon>
        <taxon>Actinopolymorpha</taxon>
    </lineage>
</organism>
<dbReference type="RefSeq" id="WP_192751556.1">
    <property type="nucleotide sequence ID" value="NZ_BAABJL010000207.1"/>
</dbReference>
<dbReference type="PROSITE" id="PS51186">
    <property type="entry name" value="GNAT"/>
    <property type="match status" value="1"/>
</dbReference>
<name>A0A927MVG7_9ACTN</name>
<proteinExistence type="predicted"/>
<dbReference type="Pfam" id="PF00583">
    <property type="entry name" value="Acetyltransf_1"/>
    <property type="match status" value="1"/>
</dbReference>
<reference evidence="3" key="1">
    <citation type="submission" date="2020-10" db="EMBL/GenBank/DDBJ databases">
        <title>Sequencing the genomes of 1000 actinobacteria strains.</title>
        <authorList>
            <person name="Klenk H.-P."/>
        </authorList>
    </citation>
    <scope>NUCLEOTIDE SEQUENCE</scope>
    <source>
        <strain evidence="3">DSM 45354</strain>
    </source>
</reference>